<dbReference type="EMBL" id="CP069812">
    <property type="protein sequence ID" value="QRQ95434.1"/>
    <property type="molecule type" value="Genomic_DNA"/>
</dbReference>
<dbReference type="AlphaFoldDB" id="A0A976BFN1"/>
<evidence type="ECO:0000313" key="3">
    <source>
        <dbReference type="Proteomes" id="UP000256862"/>
    </source>
</evidence>
<dbReference type="RefSeq" id="WP_063238580.1">
    <property type="nucleotide sequence ID" value="NZ_CP069810.1"/>
</dbReference>
<accession>A0A976BFN1</accession>
<dbReference type="Proteomes" id="UP000256862">
    <property type="component" value="Chromosome CO2235"/>
</dbReference>
<evidence type="ECO:0008006" key="5">
    <source>
        <dbReference type="Google" id="ProtNLM"/>
    </source>
</evidence>
<dbReference type="InterPro" id="IPR036263">
    <property type="entry name" value="Chorismate_II_sf"/>
</dbReference>
<reference evidence="1 4" key="2">
    <citation type="submission" date="2021-02" db="EMBL/GenBank/DDBJ databases">
        <title>Complete Genome Sequence of Cupriavidus oxalaticus Strain Ox1, a Soil Oxalate-Degrading Species.</title>
        <authorList>
            <person name="Palmieri F."/>
            <person name="Udriet P."/>
            <person name="Deuasquier M."/>
            <person name="Beaudoing E."/>
            <person name="Johnson S.L."/>
            <person name="Davenport K.W."/>
            <person name="Chain P.S."/>
            <person name="Bindschedler S."/>
            <person name="Junier P."/>
        </authorList>
    </citation>
    <scope>NUCLEOTIDE SEQUENCE [LARGE SCALE GENOMIC DNA]</scope>
    <source>
        <strain evidence="1 4">Ox1</strain>
    </source>
</reference>
<protein>
    <recommendedName>
        <fullName evidence="5">Chorismate mutase</fullName>
    </recommendedName>
</protein>
<dbReference type="SUPFAM" id="SSF48600">
    <property type="entry name" value="Chorismate mutase II"/>
    <property type="match status" value="1"/>
</dbReference>
<dbReference type="Proteomes" id="UP000623307">
    <property type="component" value="Chromosome 2"/>
</dbReference>
<evidence type="ECO:0000313" key="4">
    <source>
        <dbReference type="Proteomes" id="UP000623307"/>
    </source>
</evidence>
<dbReference type="EMBL" id="OGUS01000131">
    <property type="protein sequence ID" value="SPC17407.1"/>
    <property type="molecule type" value="Genomic_DNA"/>
</dbReference>
<keyword evidence="4" id="KW-1185">Reference proteome</keyword>
<reference evidence="2 3" key="1">
    <citation type="submission" date="2018-01" db="EMBL/GenBank/DDBJ databases">
        <authorList>
            <person name="Clerissi C."/>
        </authorList>
    </citation>
    <scope>NUCLEOTIDE SEQUENCE [LARGE SCALE GENOMIC DNA]</scope>
    <source>
        <strain evidence="2">Cupriavidus oxalaticus LMG 2235</strain>
    </source>
</reference>
<name>A0A976BFN1_9BURK</name>
<proteinExistence type="predicted"/>
<sequence length="81" mass="9013">MTLPILPSAAELVASLDEELIDLLYERLKMAAELPPIETPDDVAREVQRMRNLAAIYRVPPDLGEAMALALIEARKQWKGA</sequence>
<dbReference type="OrthoDB" id="9875036at2"/>
<evidence type="ECO:0000313" key="2">
    <source>
        <dbReference type="EMBL" id="SPC17407.1"/>
    </source>
</evidence>
<gene>
    <name evidence="2" type="ORF">CO2235_90281</name>
    <name evidence="1" type="ORF">JTE92_18450</name>
</gene>
<dbReference type="GO" id="GO:0046417">
    <property type="term" value="P:chorismate metabolic process"/>
    <property type="evidence" value="ECO:0007669"/>
    <property type="project" value="InterPro"/>
</dbReference>
<organism evidence="2 3">
    <name type="scientific">Cupriavidus oxalaticus</name>
    <dbReference type="NCBI Taxonomy" id="96344"/>
    <lineage>
        <taxon>Bacteria</taxon>
        <taxon>Pseudomonadati</taxon>
        <taxon>Pseudomonadota</taxon>
        <taxon>Betaproteobacteria</taxon>
        <taxon>Burkholderiales</taxon>
        <taxon>Burkholderiaceae</taxon>
        <taxon>Cupriavidus</taxon>
    </lineage>
</organism>
<evidence type="ECO:0000313" key="1">
    <source>
        <dbReference type="EMBL" id="QRQ95434.1"/>
    </source>
</evidence>
<dbReference type="GeneID" id="303491535"/>